<dbReference type="PANTHER" id="PTHR46720">
    <property type="entry name" value="HYDROXYLASE, PUTATIVE (AFU_ORTHOLOGUE AFUA_3G01460)-RELATED"/>
    <property type="match status" value="1"/>
</dbReference>
<dbReference type="Proteomes" id="UP001302812">
    <property type="component" value="Unassembled WGS sequence"/>
</dbReference>
<reference evidence="6" key="2">
    <citation type="submission" date="2023-05" db="EMBL/GenBank/DDBJ databases">
        <authorList>
            <consortium name="Lawrence Berkeley National Laboratory"/>
            <person name="Steindorff A."/>
            <person name="Hensen N."/>
            <person name="Bonometti L."/>
            <person name="Westerberg I."/>
            <person name="Brannstrom I.O."/>
            <person name="Guillou S."/>
            <person name="Cros-Aarteil S."/>
            <person name="Calhoun S."/>
            <person name="Haridas S."/>
            <person name="Kuo A."/>
            <person name="Mondo S."/>
            <person name="Pangilinan J."/>
            <person name="Riley R."/>
            <person name="Labutti K."/>
            <person name="Andreopoulos B."/>
            <person name="Lipzen A."/>
            <person name="Chen C."/>
            <person name="Yanf M."/>
            <person name="Daum C."/>
            <person name="Ng V."/>
            <person name="Clum A."/>
            <person name="Ohm R."/>
            <person name="Martin F."/>
            <person name="Silar P."/>
            <person name="Natvig D."/>
            <person name="Lalanne C."/>
            <person name="Gautier V."/>
            <person name="Ament-Velasquez S.L."/>
            <person name="Kruys A."/>
            <person name="Hutchinson M.I."/>
            <person name="Powell A.J."/>
            <person name="Barry K."/>
            <person name="Miller A.N."/>
            <person name="Grigoriev I.V."/>
            <person name="Debuchy R."/>
            <person name="Gladieux P."/>
            <person name="Thoren M.H."/>
            <person name="Johannesson H."/>
        </authorList>
    </citation>
    <scope>NUCLEOTIDE SEQUENCE</scope>
    <source>
        <strain evidence="6">CBS 508.74</strain>
    </source>
</reference>
<evidence type="ECO:0000313" key="7">
    <source>
        <dbReference type="Proteomes" id="UP001302812"/>
    </source>
</evidence>
<dbReference type="GeneID" id="89936364"/>
<dbReference type="EMBL" id="MU853363">
    <property type="protein sequence ID" value="KAK4108401.1"/>
    <property type="molecule type" value="Genomic_DNA"/>
</dbReference>
<dbReference type="PANTHER" id="PTHR46720:SF3">
    <property type="entry name" value="FAD-BINDING DOMAIN-CONTAINING PROTEIN-RELATED"/>
    <property type="match status" value="1"/>
</dbReference>
<comment type="similarity">
    <text evidence="1">Belongs to the paxM FAD-dependent monooxygenase family.</text>
</comment>
<dbReference type="Pfam" id="PF01494">
    <property type="entry name" value="FAD_binding_3"/>
    <property type="match status" value="1"/>
</dbReference>
<dbReference type="SUPFAM" id="SSF51905">
    <property type="entry name" value="FAD/NAD(P)-binding domain"/>
    <property type="match status" value="1"/>
</dbReference>
<dbReference type="InterPro" id="IPR051104">
    <property type="entry name" value="FAD_monoxygenase"/>
</dbReference>
<dbReference type="GO" id="GO:0071949">
    <property type="term" value="F:FAD binding"/>
    <property type="evidence" value="ECO:0007669"/>
    <property type="project" value="InterPro"/>
</dbReference>
<dbReference type="GO" id="GO:0044550">
    <property type="term" value="P:secondary metabolite biosynthetic process"/>
    <property type="evidence" value="ECO:0007669"/>
    <property type="project" value="TreeGrafter"/>
</dbReference>
<keyword evidence="3" id="KW-0274">FAD</keyword>
<dbReference type="AlphaFoldDB" id="A0AAN6T8P8"/>
<evidence type="ECO:0000256" key="2">
    <source>
        <dbReference type="ARBA" id="ARBA00022630"/>
    </source>
</evidence>
<name>A0AAN6T8P8_9PEZI</name>
<feature type="domain" description="FAD-binding" evidence="5">
    <location>
        <begin position="118"/>
        <end position="365"/>
    </location>
</feature>
<organism evidence="6 7">
    <name type="scientific">Canariomyces notabilis</name>
    <dbReference type="NCBI Taxonomy" id="2074819"/>
    <lineage>
        <taxon>Eukaryota</taxon>
        <taxon>Fungi</taxon>
        <taxon>Dikarya</taxon>
        <taxon>Ascomycota</taxon>
        <taxon>Pezizomycotina</taxon>
        <taxon>Sordariomycetes</taxon>
        <taxon>Sordariomycetidae</taxon>
        <taxon>Sordariales</taxon>
        <taxon>Chaetomiaceae</taxon>
        <taxon>Canariomyces</taxon>
    </lineage>
</organism>
<comment type="caution">
    <text evidence="6">The sequence shown here is derived from an EMBL/GenBank/DDBJ whole genome shotgun (WGS) entry which is preliminary data.</text>
</comment>
<evidence type="ECO:0000256" key="3">
    <source>
        <dbReference type="ARBA" id="ARBA00022827"/>
    </source>
</evidence>
<dbReference type="Gene3D" id="3.50.50.60">
    <property type="entry name" value="FAD/NAD(P)-binding domain"/>
    <property type="match status" value="1"/>
</dbReference>
<sequence length="464" mass="51449">MAPGDKSSTSNTNPFRIAIIGGGIGGLTTALFLQHFCTGAGKCGSPTSLNPIDIDVNIYEQAPSYRDTVGAGIGIGVNATKLLHRIEGLGDAVNAIAGEKDGIWFTLRRFDNSEEITTVYSNDDGKIKQAAVARPELLAVLRSFVEKNGAARVTLGKKCRAVEDLGKGVRMRFEDGTSAEADLVIACDGIHSAVRQQFIQDKAVYSGKFIYRGTVPITDLPSPWPFPSYSTMWIGSGKHVVVYAISANQRLNFVGCVSKSEDKIRDFRESWSLTCDRKELEQEFSDCDELVQKIIKLLPERPSKWLINDRDPLAKWTFMGGKVALLGDAAHAMVPHQSAGGGQAIEDAYIISKALAEYLDEKRTNRARAPGLEKWMNLYQTIRLPRSQRVQETSREAGLLFQLQVPEMQGKSYDESLPILVEGVNGRFKWIWSEDIDVAYDRARTELLENEAVRRSKRGWCFCM</sequence>
<protein>
    <submittedName>
        <fullName evidence="6">FAD/NAD(P)-binding domain-containing protein</fullName>
    </submittedName>
</protein>
<reference evidence="6" key="1">
    <citation type="journal article" date="2023" name="Mol. Phylogenet. Evol.">
        <title>Genome-scale phylogeny and comparative genomics of the fungal order Sordariales.</title>
        <authorList>
            <person name="Hensen N."/>
            <person name="Bonometti L."/>
            <person name="Westerberg I."/>
            <person name="Brannstrom I.O."/>
            <person name="Guillou S."/>
            <person name="Cros-Aarteil S."/>
            <person name="Calhoun S."/>
            <person name="Haridas S."/>
            <person name="Kuo A."/>
            <person name="Mondo S."/>
            <person name="Pangilinan J."/>
            <person name="Riley R."/>
            <person name="LaButti K."/>
            <person name="Andreopoulos B."/>
            <person name="Lipzen A."/>
            <person name="Chen C."/>
            <person name="Yan M."/>
            <person name="Daum C."/>
            <person name="Ng V."/>
            <person name="Clum A."/>
            <person name="Steindorff A."/>
            <person name="Ohm R.A."/>
            <person name="Martin F."/>
            <person name="Silar P."/>
            <person name="Natvig D.O."/>
            <person name="Lalanne C."/>
            <person name="Gautier V."/>
            <person name="Ament-Velasquez S.L."/>
            <person name="Kruys A."/>
            <person name="Hutchinson M.I."/>
            <person name="Powell A.J."/>
            <person name="Barry K."/>
            <person name="Miller A.N."/>
            <person name="Grigoriev I.V."/>
            <person name="Debuchy R."/>
            <person name="Gladieux P."/>
            <person name="Hiltunen Thoren M."/>
            <person name="Johannesson H."/>
        </authorList>
    </citation>
    <scope>NUCLEOTIDE SEQUENCE</scope>
    <source>
        <strain evidence="6">CBS 508.74</strain>
    </source>
</reference>
<dbReference type="GO" id="GO:0016491">
    <property type="term" value="F:oxidoreductase activity"/>
    <property type="evidence" value="ECO:0007669"/>
    <property type="project" value="UniProtKB-KW"/>
</dbReference>
<dbReference type="RefSeq" id="XP_064665971.1">
    <property type="nucleotide sequence ID" value="XM_064812239.1"/>
</dbReference>
<proteinExistence type="inferred from homology"/>
<keyword evidence="4" id="KW-0560">Oxidoreductase</keyword>
<dbReference type="InterPro" id="IPR036188">
    <property type="entry name" value="FAD/NAD-bd_sf"/>
</dbReference>
<evidence type="ECO:0000256" key="1">
    <source>
        <dbReference type="ARBA" id="ARBA00007992"/>
    </source>
</evidence>
<evidence type="ECO:0000256" key="4">
    <source>
        <dbReference type="ARBA" id="ARBA00023002"/>
    </source>
</evidence>
<dbReference type="InterPro" id="IPR002938">
    <property type="entry name" value="FAD-bd"/>
</dbReference>
<gene>
    <name evidence="6" type="ORF">N656DRAFT_717942</name>
</gene>
<evidence type="ECO:0000313" key="6">
    <source>
        <dbReference type="EMBL" id="KAK4108401.1"/>
    </source>
</evidence>
<evidence type="ECO:0000259" key="5">
    <source>
        <dbReference type="Pfam" id="PF01494"/>
    </source>
</evidence>
<dbReference type="SUPFAM" id="SSF54373">
    <property type="entry name" value="FAD-linked reductases, C-terminal domain"/>
    <property type="match status" value="1"/>
</dbReference>
<keyword evidence="2" id="KW-0285">Flavoprotein</keyword>
<dbReference type="PRINTS" id="PR00420">
    <property type="entry name" value="RNGMNOXGNASE"/>
</dbReference>
<accession>A0AAN6T8P8</accession>
<keyword evidence="7" id="KW-1185">Reference proteome</keyword>